<feature type="domain" description="ABC transporter" evidence="8">
    <location>
        <begin position="307"/>
        <end position="529"/>
    </location>
</feature>
<dbReference type="GO" id="GO:0005886">
    <property type="term" value="C:plasma membrane"/>
    <property type="evidence" value="ECO:0007669"/>
    <property type="project" value="UniProtKB-SubCell"/>
</dbReference>
<dbReference type="SUPFAM" id="SSF90123">
    <property type="entry name" value="ABC transporter transmembrane region"/>
    <property type="match status" value="1"/>
</dbReference>
<evidence type="ECO:0000256" key="1">
    <source>
        <dbReference type="ARBA" id="ARBA00004651"/>
    </source>
</evidence>
<feature type="transmembrane region" description="Helical" evidence="7">
    <location>
        <begin position="214"/>
        <end position="239"/>
    </location>
</feature>
<dbReference type="CDD" id="cd03228">
    <property type="entry name" value="ABCC_MRP_Like"/>
    <property type="match status" value="1"/>
</dbReference>
<gene>
    <name evidence="10" type="ORF">FC34_GL001373</name>
</gene>
<dbReference type="GO" id="GO:0015421">
    <property type="term" value="F:ABC-type oligopeptide transporter activity"/>
    <property type="evidence" value="ECO:0007669"/>
    <property type="project" value="TreeGrafter"/>
</dbReference>
<name>A0A0R2AYV9_9LACO</name>
<reference evidence="10 11" key="1">
    <citation type="journal article" date="2015" name="Genome Announc.">
        <title>Expanding the biotechnology potential of lactobacilli through comparative genomics of 213 strains and associated genera.</title>
        <authorList>
            <person name="Sun Z."/>
            <person name="Harris H.M."/>
            <person name="McCann A."/>
            <person name="Guo C."/>
            <person name="Argimon S."/>
            <person name="Zhang W."/>
            <person name="Yang X."/>
            <person name="Jeffery I.B."/>
            <person name="Cooney J.C."/>
            <person name="Kagawa T.F."/>
            <person name="Liu W."/>
            <person name="Song Y."/>
            <person name="Salvetti E."/>
            <person name="Wrobel A."/>
            <person name="Rasinkangas P."/>
            <person name="Parkhill J."/>
            <person name="Rea M.C."/>
            <person name="O'Sullivan O."/>
            <person name="Ritari J."/>
            <person name="Douillard F.P."/>
            <person name="Paul Ross R."/>
            <person name="Yang R."/>
            <person name="Briner A.E."/>
            <person name="Felis G.E."/>
            <person name="de Vos W.M."/>
            <person name="Barrangou R."/>
            <person name="Klaenhammer T.R."/>
            <person name="Caufield P.W."/>
            <person name="Cui Y."/>
            <person name="Zhang H."/>
            <person name="O'Toole P.W."/>
        </authorList>
    </citation>
    <scope>NUCLEOTIDE SEQUENCE [LARGE SCALE GENOMIC DNA]</scope>
    <source>
        <strain evidence="10 11">DSM 23927</strain>
    </source>
</reference>
<dbReference type="Pfam" id="PF00664">
    <property type="entry name" value="ABC_membrane"/>
    <property type="match status" value="1"/>
</dbReference>
<evidence type="ECO:0000256" key="3">
    <source>
        <dbReference type="ARBA" id="ARBA00022741"/>
    </source>
</evidence>
<keyword evidence="6 7" id="KW-0472">Membrane</keyword>
<dbReference type="Pfam" id="PF00005">
    <property type="entry name" value="ABC_tran"/>
    <property type="match status" value="1"/>
</dbReference>
<feature type="transmembrane region" description="Helical" evidence="7">
    <location>
        <begin position="28"/>
        <end position="47"/>
    </location>
</feature>
<dbReference type="InterPro" id="IPR027417">
    <property type="entry name" value="P-loop_NTPase"/>
</dbReference>
<comment type="subcellular location">
    <subcellularLocation>
        <location evidence="1">Cell membrane</location>
        <topology evidence="1">Multi-pass membrane protein</topology>
    </subcellularLocation>
</comment>
<dbReference type="STRING" id="1423727.FC34_GL001373"/>
<dbReference type="InterPro" id="IPR017871">
    <property type="entry name" value="ABC_transporter-like_CS"/>
</dbReference>
<dbReference type="PANTHER" id="PTHR43394:SF1">
    <property type="entry name" value="ATP-BINDING CASSETTE SUB-FAMILY B MEMBER 10, MITOCHONDRIAL"/>
    <property type="match status" value="1"/>
</dbReference>
<evidence type="ECO:0000313" key="11">
    <source>
        <dbReference type="Proteomes" id="UP000051672"/>
    </source>
</evidence>
<dbReference type="InterPro" id="IPR036640">
    <property type="entry name" value="ABC1_TM_sf"/>
</dbReference>
<evidence type="ECO:0000259" key="9">
    <source>
        <dbReference type="PROSITE" id="PS50929"/>
    </source>
</evidence>
<dbReference type="EMBL" id="AYZQ01000003">
    <property type="protein sequence ID" value="KRM71714.1"/>
    <property type="molecule type" value="Genomic_DNA"/>
</dbReference>
<evidence type="ECO:0000256" key="5">
    <source>
        <dbReference type="ARBA" id="ARBA00022989"/>
    </source>
</evidence>
<keyword evidence="4" id="KW-0067">ATP-binding</keyword>
<dbReference type="SUPFAM" id="SSF52540">
    <property type="entry name" value="P-loop containing nucleoside triphosphate hydrolases"/>
    <property type="match status" value="1"/>
</dbReference>
<comment type="caution">
    <text evidence="10">The sequence shown here is derived from an EMBL/GenBank/DDBJ whole genome shotgun (WGS) entry which is preliminary data.</text>
</comment>
<evidence type="ECO:0000256" key="7">
    <source>
        <dbReference type="SAM" id="Phobius"/>
    </source>
</evidence>
<dbReference type="GO" id="GO:0005524">
    <property type="term" value="F:ATP binding"/>
    <property type="evidence" value="ECO:0007669"/>
    <property type="project" value="UniProtKB-KW"/>
</dbReference>
<dbReference type="AlphaFoldDB" id="A0A0R2AYV9"/>
<dbReference type="InterPro" id="IPR003593">
    <property type="entry name" value="AAA+_ATPase"/>
</dbReference>
<evidence type="ECO:0000256" key="2">
    <source>
        <dbReference type="ARBA" id="ARBA00022692"/>
    </source>
</evidence>
<dbReference type="GO" id="GO:0016887">
    <property type="term" value="F:ATP hydrolysis activity"/>
    <property type="evidence" value="ECO:0007669"/>
    <property type="project" value="InterPro"/>
</dbReference>
<dbReference type="Gene3D" id="3.40.50.300">
    <property type="entry name" value="P-loop containing nucleotide triphosphate hydrolases"/>
    <property type="match status" value="1"/>
</dbReference>
<dbReference type="Proteomes" id="UP000051672">
    <property type="component" value="Unassembled WGS sequence"/>
</dbReference>
<evidence type="ECO:0000259" key="8">
    <source>
        <dbReference type="PROSITE" id="PS50893"/>
    </source>
</evidence>
<protein>
    <submittedName>
        <fullName evidence="10">Uncharacterized protein</fullName>
    </submittedName>
</protein>
<evidence type="ECO:0000313" key="10">
    <source>
        <dbReference type="EMBL" id="KRM71714.1"/>
    </source>
</evidence>
<keyword evidence="3" id="KW-0547">Nucleotide-binding</keyword>
<dbReference type="SMART" id="SM00382">
    <property type="entry name" value="AAA"/>
    <property type="match status" value="1"/>
</dbReference>
<dbReference type="InterPro" id="IPR039421">
    <property type="entry name" value="Type_1_exporter"/>
</dbReference>
<keyword evidence="2 7" id="KW-0812">Transmembrane</keyword>
<proteinExistence type="predicted"/>
<keyword evidence="11" id="KW-1185">Reference proteome</keyword>
<dbReference type="PROSITE" id="PS50929">
    <property type="entry name" value="ABC_TM1F"/>
    <property type="match status" value="1"/>
</dbReference>
<dbReference type="PROSITE" id="PS00211">
    <property type="entry name" value="ABC_TRANSPORTER_1"/>
    <property type="match status" value="1"/>
</dbReference>
<feature type="domain" description="ABC transmembrane type-1" evidence="9">
    <location>
        <begin position="1"/>
        <end position="274"/>
    </location>
</feature>
<dbReference type="Gene3D" id="1.20.1560.10">
    <property type="entry name" value="ABC transporter type 1, transmembrane domain"/>
    <property type="match status" value="1"/>
</dbReference>
<organism evidence="10 11">
    <name type="scientific">Lacticaseibacillus brantae DSM 23927</name>
    <dbReference type="NCBI Taxonomy" id="1423727"/>
    <lineage>
        <taxon>Bacteria</taxon>
        <taxon>Bacillati</taxon>
        <taxon>Bacillota</taxon>
        <taxon>Bacilli</taxon>
        <taxon>Lactobacillales</taxon>
        <taxon>Lactobacillaceae</taxon>
        <taxon>Lacticaseibacillus</taxon>
    </lineage>
</organism>
<dbReference type="PANTHER" id="PTHR43394">
    <property type="entry name" value="ATP-DEPENDENT PERMEASE MDL1, MITOCHONDRIAL"/>
    <property type="match status" value="1"/>
</dbReference>
<feature type="transmembrane region" description="Helical" evidence="7">
    <location>
        <begin position="131"/>
        <end position="149"/>
    </location>
</feature>
<dbReference type="InterPro" id="IPR011527">
    <property type="entry name" value="ABC1_TM_dom"/>
</dbReference>
<keyword evidence="5 7" id="KW-1133">Transmembrane helix</keyword>
<evidence type="ECO:0000256" key="6">
    <source>
        <dbReference type="ARBA" id="ARBA00023136"/>
    </source>
</evidence>
<dbReference type="InterPro" id="IPR003439">
    <property type="entry name" value="ABC_transporter-like_ATP-bd"/>
</dbReference>
<feature type="transmembrane region" description="Helical" evidence="7">
    <location>
        <begin position="103"/>
        <end position="125"/>
    </location>
</feature>
<dbReference type="PROSITE" id="PS50893">
    <property type="entry name" value="ABC_TRANSPORTER_2"/>
    <property type="match status" value="1"/>
</dbReference>
<dbReference type="PROSITE" id="PS00675">
    <property type="entry name" value="SIGMA54_INTERACT_1"/>
    <property type="match status" value="1"/>
</dbReference>
<accession>A0A0R2AYV9</accession>
<evidence type="ECO:0000256" key="4">
    <source>
        <dbReference type="ARBA" id="ARBA00022840"/>
    </source>
</evidence>
<dbReference type="InterPro" id="IPR025662">
    <property type="entry name" value="Sigma_54_int_dom_ATP-bd_1"/>
</dbReference>
<sequence length="531" mass="57991">MHAVLVVSYALVIQFLTMVVTRSVTINFFVLLLMVVAFAVTMAVVGFRGGFIKQKLETVYLYDVRVALFTKMVHQPVGRILTQQVGNSVAQLTNQLELLRTNYLSAMLEMMSLALQFGLAFGYALFLNGGLAITILLLEIPAVLVPILAKNILAKAKTPVITQMAHYTATMTNWVQGLTTIKNFGRESTFTRLHEQEAQALTAAEQHDILIRKIIAGLSALSGDAVYLGTWLIGTYLVLHRQLGVPQLMAFAQLSVSISFPVEALTDMLTELLGGRQLFARYQKQLTADMPLAKLITAPTAPAQSFLAFDHVSVAAADKEILHDINLHFQAKDRVVVVGESGAGKSTLVNTIFGYQSQVSGRVFVAGVPVSSSTAQFVTDAIGFQSQKTFIFDASVRDNLTLFDDQVSEAAIMHVLAAVHLDTWVVNQPAGLATLIGTSGNELSGGERQRLALARNLLKPKHFLVLDELTSGLDQQHAKMVEQVLFSLPMGFMLITHQFDAELLQQADYVVQIKQHQAKVLSPAAIQALLS</sequence>
<dbReference type="PATRIC" id="fig|1423727.3.peg.1393"/>